<protein>
    <submittedName>
        <fullName evidence="1">Uncharacterized protein</fullName>
    </submittedName>
</protein>
<dbReference type="AlphaFoldDB" id="A0A2N7VI11"/>
<keyword evidence="2" id="KW-1185">Reference proteome</keyword>
<sequence>MVTEKHLIVGAFYWVIPKPDVGRDDDWDRCQEWQDEIQPARFNGWNAAGEMIWNFIGVDGSSDWSVLWIGEEIGVPTVPTKPALAQM</sequence>
<accession>A0A2N7VI11</accession>
<proteinExistence type="predicted"/>
<evidence type="ECO:0000313" key="2">
    <source>
        <dbReference type="Proteomes" id="UP000235347"/>
    </source>
</evidence>
<dbReference type="EMBL" id="PNYB01000033">
    <property type="protein sequence ID" value="PMS16781.1"/>
    <property type="molecule type" value="Genomic_DNA"/>
</dbReference>
<dbReference type="Proteomes" id="UP000235347">
    <property type="component" value="Unassembled WGS sequence"/>
</dbReference>
<reference evidence="1 2" key="1">
    <citation type="submission" date="2018-01" db="EMBL/GenBank/DDBJ databases">
        <title>Whole genome analyses suggest that Burkholderia sensu lato contains two further novel genera in the rhizoxinica-symbiotica group Mycetohabitans gen. nov., and Trinickia gen. nov.: implications for the evolution of diazotrophy and nodulation in the Burkholderiaceae.</title>
        <authorList>
            <person name="Estrada-de los Santos P."/>
            <person name="Palmer M."/>
            <person name="Chavez-Ramirez B."/>
            <person name="Beukes C."/>
            <person name="Steenkamp E.T."/>
            <person name="Hirsch A.M."/>
            <person name="Manyaka P."/>
            <person name="Maluk M."/>
            <person name="Lafos M."/>
            <person name="Crook M."/>
            <person name="Gross E."/>
            <person name="Simon M.F."/>
            <person name="Bueno dos Reis Junior F."/>
            <person name="Poole P.S."/>
            <person name="Venter S.N."/>
            <person name="James E.K."/>
        </authorList>
    </citation>
    <scope>NUCLEOTIDE SEQUENCE [LARGE SCALE GENOMIC DNA]</scope>
    <source>
        <strain evidence="1 2">GP25-8</strain>
    </source>
</reference>
<evidence type="ECO:0000313" key="1">
    <source>
        <dbReference type="EMBL" id="PMS16781.1"/>
    </source>
</evidence>
<organism evidence="1 2">
    <name type="scientific">Trinickia soli</name>
    <dbReference type="NCBI Taxonomy" id="380675"/>
    <lineage>
        <taxon>Bacteria</taxon>
        <taxon>Pseudomonadati</taxon>
        <taxon>Pseudomonadota</taxon>
        <taxon>Betaproteobacteria</taxon>
        <taxon>Burkholderiales</taxon>
        <taxon>Burkholderiaceae</taxon>
        <taxon>Trinickia</taxon>
    </lineage>
</organism>
<name>A0A2N7VI11_9BURK</name>
<dbReference type="RefSeq" id="WP_102612620.1">
    <property type="nucleotide sequence ID" value="NZ_CADIKD010000028.1"/>
</dbReference>
<gene>
    <name evidence="1" type="ORF">C0Z19_25525</name>
</gene>
<comment type="caution">
    <text evidence="1">The sequence shown here is derived from an EMBL/GenBank/DDBJ whole genome shotgun (WGS) entry which is preliminary data.</text>
</comment>